<dbReference type="Pfam" id="PF00672">
    <property type="entry name" value="HAMP"/>
    <property type="match status" value="1"/>
</dbReference>
<feature type="coiled-coil region" evidence="9">
    <location>
        <begin position="263"/>
        <end position="290"/>
    </location>
</feature>
<dbReference type="AlphaFoldDB" id="A0A447CSU5"/>
<dbReference type="SMART" id="SM01049">
    <property type="entry name" value="Cache_2"/>
    <property type="match status" value="1"/>
</dbReference>
<dbReference type="PANTHER" id="PTHR32089">
    <property type="entry name" value="METHYL-ACCEPTING CHEMOTAXIS PROTEIN MCPB"/>
    <property type="match status" value="1"/>
</dbReference>
<dbReference type="Gene3D" id="1.10.287.950">
    <property type="entry name" value="Methyl-accepting chemotaxis protein"/>
    <property type="match status" value="1"/>
</dbReference>
<keyword evidence="9" id="KW-0175">Coiled coil</keyword>
<comment type="similarity">
    <text evidence="7">Belongs to the methyl-accepting chemotaxis (MCP) protein family.</text>
</comment>
<dbReference type="SUPFAM" id="SSF58104">
    <property type="entry name" value="Methyl-accepting chemotaxis protein (MCP) signaling domain"/>
    <property type="match status" value="1"/>
</dbReference>
<dbReference type="GO" id="GO:0005886">
    <property type="term" value="C:plasma membrane"/>
    <property type="evidence" value="ECO:0007669"/>
    <property type="project" value="UniProtKB-SubCell"/>
</dbReference>
<feature type="region of interest" description="Disordered" evidence="10">
    <location>
        <begin position="569"/>
        <end position="599"/>
    </location>
</feature>
<comment type="subcellular location">
    <subcellularLocation>
        <location evidence="1">Cell membrane</location>
        <topology evidence="1">Multi-pass membrane protein</topology>
    </subcellularLocation>
</comment>
<dbReference type="SMART" id="SM00283">
    <property type="entry name" value="MA"/>
    <property type="match status" value="1"/>
</dbReference>
<keyword evidence="15" id="KW-1185">Reference proteome</keyword>
<dbReference type="InterPro" id="IPR033480">
    <property type="entry name" value="sCache_2"/>
</dbReference>
<feature type="domain" description="Methyl-accepting transducer" evidence="12">
    <location>
        <begin position="309"/>
        <end position="545"/>
    </location>
</feature>
<dbReference type="InterPro" id="IPR004090">
    <property type="entry name" value="Chemotax_Me-accpt_rcpt"/>
</dbReference>
<feature type="transmembrane region" description="Helical" evidence="11">
    <location>
        <begin position="196"/>
        <end position="216"/>
    </location>
</feature>
<evidence type="ECO:0000313" key="15">
    <source>
        <dbReference type="Proteomes" id="UP000289200"/>
    </source>
</evidence>
<dbReference type="InterPro" id="IPR003660">
    <property type="entry name" value="HAMP_dom"/>
</dbReference>
<dbReference type="CDD" id="cd06225">
    <property type="entry name" value="HAMP"/>
    <property type="match status" value="1"/>
</dbReference>
<sequence>MPRLRLALTLGAKLYAVIAFGAIGLVAIALLGASDVIEAVRDQKKIELKNLTALALSIVKDEEAAHRAGTVTLSEAQMRAAARLQALRYGQDDYFWINDMTLRMVMHPLRPEQVGRDVGGIKDAAGRALYPLFVDTVKRHGAGFVAYDQLKPGAASPKPKLSYVAGFEPWGWVIGTGVYVDHLDDYTWAMLKRTGLIVGLILLVTMVAANLTALHIRRPLRKLTDAMRALADGNADVVVFGVDRRDEIGAIAQAVETFKHKAIERAHEEMERQEHERERIRDEQNRKVDEAVEAFRSSIEEMLRAVTDSAAIMRDSAREIDTAAAQASSEVGVATGVSQQAAAGAQTVAAAAEELAASIREIDRQIGQAAGVVQTADAKTGRSVSEIEGLAAMSERIGTVVGLIQAIAEQTNLLALNATIEAARAGEAGKGFAVVAQEVKALAAQTAKATAEIAKEVTAIQGSTRSAVEAVREIGTAMRDITHVTSTIAGAVEQQGSATQEISHSAQTAVQGNTTLASTIQAVSGAVASASHSAGAVKAAADDLAGQAEELSDQVNRFFHSLRTGVLDRRKGDDPSYAGPERRRDRRAAAANGGAAWAA</sequence>
<evidence type="ECO:0000256" key="10">
    <source>
        <dbReference type="SAM" id="MobiDB-lite"/>
    </source>
</evidence>
<evidence type="ECO:0000313" key="14">
    <source>
        <dbReference type="EMBL" id="VCU08332.1"/>
    </source>
</evidence>
<dbReference type="PANTHER" id="PTHR32089:SF112">
    <property type="entry name" value="LYSOZYME-LIKE PROTEIN-RELATED"/>
    <property type="match status" value="1"/>
</dbReference>
<reference evidence="15" key="1">
    <citation type="submission" date="2018-10" db="EMBL/GenBank/DDBJ databases">
        <authorList>
            <person name="Peiro R."/>
            <person name="Begona"/>
            <person name="Cbmso G."/>
            <person name="Lopez M."/>
            <person name="Gonzalez S."/>
            <person name="Sacristan E."/>
            <person name="Castillo E."/>
        </authorList>
    </citation>
    <scope>NUCLEOTIDE SEQUENCE [LARGE SCALE GENOMIC DNA]</scope>
</reference>
<evidence type="ECO:0000256" key="2">
    <source>
        <dbReference type="ARBA" id="ARBA00022475"/>
    </source>
</evidence>
<dbReference type="Proteomes" id="UP000289200">
    <property type="component" value="Unassembled WGS sequence"/>
</dbReference>
<keyword evidence="6 8" id="KW-0807">Transducer</keyword>
<protein>
    <submittedName>
        <fullName evidence="14">Methyl-accepting chemotaxis protein 4</fullName>
    </submittedName>
</protein>
<dbReference type="GO" id="GO:0007165">
    <property type="term" value="P:signal transduction"/>
    <property type="evidence" value="ECO:0007669"/>
    <property type="project" value="UniProtKB-KW"/>
</dbReference>
<accession>A0A447CSU5</accession>
<evidence type="ECO:0000256" key="4">
    <source>
        <dbReference type="ARBA" id="ARBA00022989"/>
    </source>
</evidence>
<dbReference type="Pfam" id="PF17200">
    <property type="entry name" value="sCache_2"/>
    <property type="match status" value="1"/>
</dbReference>
<dbReference type="Gene3D" id="6.10.340.10">
    <property type="match status" value="1"/>
</dbReference>
<evidence type="ECO:0000256" key="3">
    <source>
        <dbReference type="ARBA" id="ARBA00022692"/>
    </source>
</evidence>
<evidence type="ECO:0000256" key="1">
    <source>
        <dbReference type="ARBA" id="ARBA00004651"/>
    </source>
</evidence>
<keyword evidence="3 11" id="KW-0812">Transmembrane</keyword>
<name>A0A447CSU5_9BRAD</name>
<evidence type="ECO:0000256" key="9">
    <source>
        <dbReference type="SAM" id="Coils"/>
    </source>
</evidence>
<gene>
    <name evidence="14" type="primary">mcp4_4</name>
    <name evidence="14" type="ORF">RHODGE_RHODGE_01505</name>
</gene>
<dbReference type="GO" id="GO:0006935">
    <property type="term" value="P:chemotaxis"/>
    <property type="evidence" value="ECO:0007669"/>
    <property type="project" value="InterPro"/>
</dbReference>
<evidence type="ECO:0000256" key="8">
    <source>
        <dbReference type="PROSITE-ProRule" id="PRU00284"/>
    </source>
</evidence>
<feature type="compositionally biased region" description="Low complexity" evidence="10">
    <location>
        <begin position="589"/>
        <end position="599"/>
    </location>
</feature>
<keyword evidence="5 11" id="KW-0472">Membrane</keyword>
<feature type="transmembrane region" description="Helical" evidence="11">
    <location>
        <begin position="12"/>
        <end position="37"/>
    </location>
</feature>
<dbReference type="EMBL" id="UWOC01000122">
    <property type="protein sequence ID" value="VCU08332.1"/>
    <property type="molecule type" value="Genomic_DNA"/>
</dbReference>
<feature type="domain" description="HAMP" evidence="13">
    <location>
        <begin position="214"/>
        <end position="267"/>
    </location>
</feature>
<evidence type="ECO:0000259" key="13">
    <source>
        <dbReference type="PROSITE" id="PS50885"/>
    </source>
</evidence>
<evidence type="ECO:0000256" key="7">
    <source>
        <dbReference type="ARBA" id="ARBA00029447"/>
    </source>
</evidence>
<dbReference type="PROSITE" id="PS50885">
    <property type="entry name" value="HAMP"/>
    <property type="match status" value="1"/>
</dbReference>
<keyword evidence="4 11" id="KW-1133">Transmembrane helix</keyword>
<dbReference type="InterPro" id="IPR004089">
    <property type="entry name" value="MCPsignal_dom"/>
</dbReference>
<proteinExistence type="inferred from homology"/>
<evidence type="ECO:0000256" key="11">
    <source>
        <dbReference type="SAM" id="Phobius"/>
    </source>
</evidence>
<evidence type="ECO:0000256" key="5">
    <source>
        <dbReference type="ARBA" id="ARBA00023136"/>
    </source>
</evidence>
<dbReference type="Gene3D" id="3.30.450.20">
    <property type="entry name" value="PAS domain"/>
    <property type="match status" value="1"/>
</dbReference>
<dbReference type="Pfam" id="PF00015">
    <property type="entry name" value="MCPsignal"/>
    <property type="match status" value="1"/>
</dbReference>
<evidence type="ECO:0000259" key="12">
    <source>
        <dbReference type="PROSITE" id="PS50111"/>
    </source>
</evidence>
<keyword evidence="2" id="KW-1003">Cell membrane</keyword>
<dbReference type="GO" id="GO:0004888">
    <property type="term" value="F:transmembrane signaling receptor activity"/>
    <property type="evidence" value="ECO:0007669"/>
    <property type="project" value="InterPro"/>
</dbReference>
<dbReference type="PRINTS" id="PR00260">
    <property type="entry name" value="CHEMTRNSDUCR"/>
</dbReference>
<dbReference type="PROSITE" id="PS50111">
    <property type="entry name" value="CHEMOTAXIS_TRANSDUC_2"/>
    <property type="match status" value="1"/>
</dbReference>
<comment type="caution">
    <text evidence="14">The sequence shown here is derived from an EMBL/GenBank/DDBJ whole genome shotgun (WGS) entry which is preliminary data.</text>
</comment>
<evidence type="ECO:0000256" key="6">
    <source>
        <dbReference type="ARBA" id="ARBA00023224"/>
    </source>
</evidence>
<organism evidence="14 15">
    <name type="scientific">Rhodoplanes serenus</name>
    <dbReference type="NCBI Taxonomy" id="200615"/>
    <lineage>
        <taxon>Bacteria</taxon>
        <taxon>Pseudomonadati</taxon>
        <taxon>Pseudomonadota</taxon>
        <taxon>Alphaproteobacteria</taxon>
        <taxon>Hyphomicrobiales</taxon>
        <taxon>Nitrobacteraceae</taxon>
        <taxon>Rhodoplanes</taxon>
    </lineage>
</organism>
<dbReference type="SMART" id="SM00304">
    <property type="entry name" value="HAMP"/>
    <property type="match status" value="1"/>
</dbReference>